<feature type="transmembrane region" description="Helical" evidence="22">
    <location>
        <begin position="288"/>
        <end position="306"/>
    </location>
</feature>
<keyword evidence="14" id="KW-1278">Translocase</keyword>
<keyword evidence="16" id="KW-0186">Copper</keyword>
<dbReference type="GO" id="GO:0005507">
    <property type="term" value="F:copper ion binding"/>
    <property type="evidence" value="ECO:0007669"/>
    <property type="project" value="InterPro"/>
</dbReference>
<evidence type="ECO:0000256" key="13">
    <source>
        <dbReference type="ARBA" id="ARBA00022842"/>
    </source>
</evidence>
<evidence type="ECO:0000256" key="22">
    <source>
        <dbReference type="RuleBase" id="RU362081"/>
    </source>
</evidence>
<dbReference type="EC" id="7.2.2.8" evidence="3"/>
<dbReference type="SUPFAM" id="SSF53822">
    <property type="entry name" value="Periplasmic binding protein-like I"/>
    <property type="match status" value="1"/>
</dbReference>
<dbReference type="Pfam" id="PF00122">
    <property type="entry name" value="E1-E2_ATPase"/>
    <property type="match status" value="1"/>
</dbReference>
<keyword evidence="9" id="KW-0677">Repeat</keyword>
<dbReference type="InterPro" id="IPR059000">
    <property type="entry name" value="ATPase_P-type_domA"/>
</dbReference>
<dbReference type="AlphaFoldDB" id="A0A0P9DMT6"/>
<dbReference type="Gene3D" id="2.70.150.10">
    <property type="entry name" value="Calcium-transporting ATPase, cytoplasmic transduction domain A"/>
    <property type="match status" value="1"/>
</dbReference>
<dbReference type="PANTHER" id="PTHR43520">
    <property type="entry name" value="ATP7, ISOFORM B"/>
    <property type="match status" value="1"/>
</dbReference>
<dbReference type="InterPro" id="IPR018303">
    <property type="entry name" value="ATPase_P-typ_P_site"/>
</dbReference>
<feature type="transmembrane region" description="Helical" evidence="22">
    <location>
        <begin position="468"/>
        <end position="488"/>
    </location>
</feature>
<feature type="transmembrane region" description="Helical" evidence="22">
    <location>
        <begin position="167"/>
        <end position="193"/>
    </location>
</feature>
<dbReference type="PANTHER" id="PTHR43520:SF8">
    <property type="entry name" value="P-TYPE CU(+) TRANSPORTER"/>
    <property type="match status" value="1"/>
</dbReference>
<evidence type="ECO:0000256" key="8">
    <source>
        <dbReference type="ARBA" id="ARBA00022723"/>
    </source>
</evidence>
<keyword evidence="7 22" id="KW-0812">Transmembrane</keyword>
<sequence length="618" mass="65164">MATKQLTLPVTGMTCASCASRIERGLKKVSGVETAQVNLASEQATVTYNPQQVQPQELVAAVENSGYGVISDQVEFPVTGMTCASCASRIERALKKTDGVLNASVNLATERASVTYAPGVADFASFKTAVEGAGYGVIEPAREEAADGEDVEAAARRAELADKRRKLIVAIAFGLPLFLLSMARDFGLIAPWLTPFWAANEALMEAGGGHAEGVSTLLHYPARADYLNWLFLLLATPVQFYSGRDFYVHAYRALKARTANMDTLIALGSSAAYLYSVALLLFGIAGHVYFETAAVIIALILVGKYLEARAKSQTSAAIKALIGLQARTARVLRGGVETEVPLAEVRVGDIVSVRPGEKVPVDGVIVSGQSSLDESMLTGESMPVLKRTGDAVIGATLNKTGAFQFRATRVGKDTALAQIVKLVQQAQGSKAPVQRLVDRVSSVFVPVVIGIALVTFVAWYLISGDFTQAMMFAVAVLVIACPCALGLATPTAIMVGTGTGAAHGILIKNAEALERASGLSTVIFDKTGTITEGRPAVTDVASSMATDELLRLAASVERSSEHPLGEAIVRAAKERGIDLVQPEDFAALAGQGVRATVEGRHVLIGSPRLMREQGIDVT</sequence>
<evidence type="ECO:0000256" key="20">
    <source>
        <dbReference type="ARBA" id="ARBA00033239"/>
    </source>
</evidence>
<dbReference type="Pfam" id="PF00403">
    <property type="entry name" value="HMA"/>
    <property type="match status" value="2"/>
</dbReference>
<feature type="domain" description="HMA" evidence="23">
    <location>
        <begin position="72"/>
        <end position="138"/>
    </location>
</feature>
<comment type="similarity">
    <text evidence="2 22">Belongs to the cation transport ATPase (P-type) (TC 3.A.3) family. Type IB subfamily.</text>
</comment>
<accession>A0A0P9DMT6</accession>
<dbReference type="InterPro" id="IPR008250">
    <property type="entry name" value="ATPase_P-typ_transduc_dom_A_sf"/>
</dbReference>
<keyword evidence="18 22" id="KW-0472">Membrane</keyword>
<comment type="catalytic activity">
    <reaction evidence="21">
        <text>Cu(+)(in) + ATP + H2O = Cu(+)(out) + ADP + phosphate + H(+)</text>
        <dbReference type="Rhea" id="RHEA:25792"/>
        <dbReference type="ChEBI" id="CHEBI:15377"/>
        <dbReference type="ChEBI" id="CHEBI:15378"/>
        <dbReference type="ChEBI" id="CHEBI:30616"/>
        <dbReference type="ChEBI" id="CHEBI:43474"/>
        <dbReference type="ChEBI" id="CHEBI:49552"/>
        <dbReference type="ChEBI" id="CHEBI:456216"/>
        <dbReference type="EC" id="7.2.2.8"/>
    </reaction>
</comment>
<dbReference type="InterPro" id="IPR027256">
    <property type="entry name" value="P-typ_ATPase_IB"/>
</dbReference>
<dbReference type="PRINTS" id="PR00119">
    <property type="entry name" value="CATATPASE"/>
</dbReference>
<keyword evidence="11" id="KW-0187">Copper transport</keyword>
<dbReference type="SUPFAM" id="SSF81665">
    <property type="entry name" value="Calcium ATPase, transmembrane domain M"/>
    <property type="match status" value="1"/>
</dbReference>
<evidence type="ECO:0000256" key="3">
    <source>
        <dbReference type="ARBA" id="ARBA00012517"/>
    </source>
</evidence>
<dbReference type="CDD" id="cd00371">
    <property type="entry name" value="HMA"/>
    <property type="match status" value="2"/>
</dbReference>
<dbReference type="InterPro" id="IPR006121">
    <property type="entry name" value="HMA_dom"/>
</dbReference>
<dbReference type="NCBIfam" id="TIGR01511">
    <property type="entry name" value="ATPase-IB1_Cu"/>
    <property type="match status" value="1"/>
</dbReference>
<evidence type="ECO:0000256" key="12">
    <source>
        <dbReference type="ARBA" id="ARBA00022840"/>
    </source>
</evidence>
<evidence type="ECO:0000256" key="19">
    <source>
        <dbReference type="ARBA" id="ARBA00029719"/>
    </source>
</evidence>
<keyword evidence="25" id="KW-1185">Reference proteome</keyword>
<dbReference type="NCBIfam" id="TIGR01525">
    <property type="entry name" value="ATPase-IB_hvy"/>
    <property type="match status" value="1"/>
</dbReference>
<dbReference type="Pfam" id="PF00702">
    <property type="entry name" value="Hydrolase"/>
    <property type="match status" value="1"/>
</dbReference>
<dbReference type="InterPro" id="IPR023214">
    <property type="entry name" value="HAD_sf"/>
</dbReference>
<evidence type="ECO:0000256" key="9">
    <source>
        <dbReference type="ARBA" id="ARBA00022737"/>
    </source>
</evidence>
<dbReference type="Gene3D" id="3.30.70.100">
    <property type="match status" value="2"/>
</dbReference>
<dbReference type="EMBL" id="LJCR01000018">
    <property type="protein sequence ID" value="KPV54744.1"/>
    <property type="molecule type" value="Genomic_DNA"/>
</dbReference>
<proteinExistence type="inferred from homology"/>
<dbReference type="FunFam" id="3.30.70.100:FF:000005">
    <property type="entry name" value="Copper-exporting P-type ATPase A"/>
    <property type="match status" value="2"/>
</dbReference>
<dbReference type="InterPro" id="IPR028082">
    <property type="entry name" value="Peripla_BP_I"/>
</dbReference>
<keyword evidence="10 22" id="KW-0547">Nucleotide-binding</keyword>
<dbReference type="SUPFAM" id="SSF55008">
    <property type="entry name" value="HMA, heavy metal-associated domain"/>
    <property type="match status" value="2"/>
</dbReference>
<dbReference type="PROSITE" id="PS00154">
    <property type="entry name" value="ATPASE_E1_E2"/>
    <property type="match status" value="1"/>
</dbReference>
<keyword evidence="13" id="KW-0460">Magnesium</keyword>
<evidence type="ECO:0000256" key="17">
    <source>
        <dbReference type="ARBA" id="ARBA00023065"/>
    </source>
</evidence>
<dbReference type="InterPro" id="IPR006122">
    <property type="entry name" value="HMA_Cu_ion-bd"/>
</dbReference>
<evidence type="ECO:0000313" key="24">
    <source>
        <dbReference type="EMBL" id="KPV54744.1"/>
    </source>
</evidence>
<dbReference type="PROSITE" id="PS50846">
    <property type="entry name" value="HMA_2"/>
    <property type="match status" value="2"/>
</dbReference>
<dbReference type="GO" id="GO:0043682">
    <property type="term" value="F:P-type divalent copper transporter activity"/>
    <property type="evidence" value="ECO:0007669"/>
    <property type="project" value="TreeGrafter"/>
</dbReference>
<dbReference type="GO" id="GO:0055070">
    <property type="term" value="P:copper ion homeostasis"/>
    <property type="evidence" value="ECO:0007669"/>
    <property type="project" value="TreeGrafter"/>
</dbReference>
<comment type="subcellular location">
    <subcellularLocation>
        <location evidence="1">Cell membrane</location>
        <topology evidence="1">Multi-pass membrane protein</topology>
    </subcellularLocation>
</comment>
<dbReference type="Gene3D" id="3.40.50.1000">
    <property type="entry name" value="HAD superfamily/HAD-like"/>
    <property type="match status" value="1"/>
</dbReference>
<feature type="transmembrane region" description="Helical" evidence="22">
    <location>
        <begin position="264"/>
        <end position="282"/>
    </location>
</feature>
<dbReference type="GO" id="GO:0005524">
    <property type="term" value="F:ATP binding"/>
    <property type="evidence" value="ECO:0007669"/>
    <property type="project" value="UniProtKB-UniRule"/>
</dbReference>
<feature type="transmembrane region" description="Helical" evidence="22">
    <location>
        <begin position="443"/>
        <end position="462"/>
    </location>
</feature>
<dbReference type="InterPro" id="IPR023299">
    <property type="entry name" value="ATPase_P-typ_cyto_dom_N"/>
</dbReference>
<dbReference type="FunFam" id="2.70.150.10:FF:000020">
    <property type="entry name" value="Copper-exporting P-type ATPase A"/>
    <property type="match status" value="1"/>
</dbReference>
<gene>
    <name evidence="24" type="ORF">SE17_01830</name>
</gene>
<keyword evidence="12 22" id="KW-0067">ATP-binding</keyword>
<evidence type="ECO:0000256" key="10">
    <source>
        <dbReference type="ARBA" id="ARBA00022741"/>
    </source>
</evidence>
<feature type="domain" description="HMA" evidence="23">
    <location>
        <begin position="4"/>
        <end position="70"/>
    </location>
</feature>
<dbReference type="GO" id="GO:0016887">
    <property type="term" value="F:ATP hydrolysis activity"/>
    <property type="evidence" value="ECO:0007669"/>
    <property type="project" value="InterPro"/>
</dbReference>
<feature type="non-terminal residue" evidence="24">
    <location>
        <position position="618"/>
    </location>
</feature>
<name>A0A0P9DMT6_9CHLR</name>
<keyword evidence="6 22" id="KW-1003">Cell membrane</keyword>
<comment type="caution">
    <text evidence="24">The sequence shown here is derived from an EMBL/GenBank/DDBJ whole genome shotgun (WGS) entry which is preliminary data.</text>
</comment>
<dbReference type="InterPro" id="IPR017969">
    <property type="entry name" value="Heavy-metal-associated_CS"/>
</dbReference>
<evidence type="ECO:0000256" key="1">
    <source>
        <dbReference type="ARBA" id="ARBA00004651"/>
    </source>
</evidence>
<dbReference type="Gene3D" id="3.40.1110.10">
    <property type="entry name" value="Calcium-transporting ATPase, cytoplasmic domain N"/>
    <property type="match status" value="1"/>
</dbReference>
<keyword evidence="15 22" id="KW-1133">Transmembrane helix</keyword>
<evidence type="ECO:0000256" key="14">
    <source>
        <dbReference type="ARBA" id="ARBA00022967"/>
    </source>
</evidence>
<evidence type="ECO:0000256" key="16">
    <source>
        <dbReference type="ARBA" id="ARBA00023008"/>
    </source>
</evidence>
<evidence type="ECO:0000256" key="15">
    <source>
        <dbReference type="ARBA" id="ARBA00022989"/>
    </source>
</evidence>
<dbReference type="NCBIfam" id="TIGR00003">
    <property type="entry name" value="copper ion binding protein"/>
    <property type="match status" value="2"/>
</dbReference>
<keyword evidence="8 22" id="KW-0479">Metal-binding</keyword>
<dbReference type="Proteomes" id="UP000050509">
    <property type="component" value="Unassembled WGS sequence"/>
</dbReference>
<evidence type="ECO:0000256" key="21">
    <source>
        <dbReference type="ARBA" id="ARBA00049289"/>
    </source>
</evidence>
<keyword evidence="17" id="KW-0406">Ion transport</keyword>
<keyword evidence="5" id="KW-0813">Transport</keyword>
<protein>
    <recommendedName>
        <fullName evidence="4">Copper-exporting P-type ATPase</fullName>
        <ecNumber evidence="3">7.2.2.8</ecNumber>
    </recommendedName>
    <alternativeName>
        <fullName evidence="19">Copper-exporting P-type ATPase A</fullName>
    </alternativeName>
    <alternativeName>
        <fullName evidence="20">Cu(+)-exporting ATPase</fullName>
    </alternativeName>
</protein>
<evidence type="ECO:0000256" key="4">
    <source>
        <dbReference type="ARBA" id="ARBA00015102"/>
    </source>
</evidence>
<evidence type="ECO:0000313" key="25">
    <source>
        <dbReference type="Proteomes" id="UP000050509"/>
    </source>
</evidence>
<dbReference type="SUPFAM" id="SSF81653">
    <property type="entry name" value="Calcium ATPase, transduction domain A"/>
    <property type="match status" value="1"/>
</dbReference>
<dbReference type="PRINTS" id="PR00942">
    <property type="entry name" value="CUATPASEI"/>
</dbReference>
<dbReference type="InterPro" id="IPR001757">
    <property type="entry name" value="P_typ_ATPase"/>
</dbReference>
<evidence type="ECO:0000256" key="11">
    <source>
        <dbReference type="ARBA" id="ARBA00022796"/>
    </source>
</evidence>
<dbReference type="GO" id="GO:0005886">
    <property type="term" value="C:plasma membrane"/>
    <property type="evidence" value="ECO:0007669"/>
    <property type="project" value="UniProtKB-SubCell"/>
</dbReference>
<dbReference type="SUPFAM" id="SSF81660">
    <property type="entry name" value="Metal cation-transporting ATPase, ATP-binding domain N"/>
    <property type="match status" value="1"/>
</dbReference>
<feature type="transmembrane region" description="Helical" evidence="22">
    <location>
        <begin position="226"/>
        <end position="243"/>
    </location>
</feature>
<dbReference type="GO" id="GO:0140581">
    <property type="term" value="F:P-type monovalent copper transporter activity"/>
    <property type="evidence" value="ECO:0007669"/>
    <property type="project" value="UniProtKB-EC"/>
</dbReference>
<evidence type="ECO:0000256" key="18">
    <source>
        <dbReference type="ARBA" id="ARBA00023136"/>
    </source>
</evidence>
<evidence type="ECO:0000256" key="2">
    <source>
        <dbReference type="ARBA" id="ARBA00006024"/>
    </source>
</evidence>
<dbReference type="InterPro" id="IPR036163">
    <property type="entry name" value="HMA_dom_sf"/>
</dbReference>
<dbReference type="InterPro" id="IPR023298">
    <property type="entry name" value="ATPase_P-typ_TM_dom_sf"/>
</dbReference>
<dbReference type="NCBIfam" id="TIGR01494">
    <property type="entry name" value="ATPase_P-type"/>
    <property type="match status" value="1"/>
</dbReference>
<evidence type="ECO:0000256" key="5">
    <source>
        <dbReference type="ARBA" id="ARBA00022448"/>
    </source>
</evidence>
<reference evidence="24 25" key="1">
    <citation type="submission" date="2015-09" db="EMBL/GenBank/DDBJ databases">
        <title>Draft genome sequence of Kouleothrix aurantiaca JCM 19913.</title>
        <authorList>
            <person name="Hemp J."/>
        </authorList>
    </citation>
    <scope>NUCLEOTIDE SEQUENCE [LARGE SCALE GENOMIC DNA]</scope>
    <source>
        <strain evidence="24 25">COM-B</strain>
    </source>
</reference>
<organism evidence="24 25">
    <name type="scientific">Kouleothrix aurantiaca</name>
    <dbReference type="NCBI Taxonomy" id="186479"/>
    <lineage>
        <taxon>Bacteria</taxon>
        <taxon>Bacillati</taxon>
        <taxon>Chloroflexota</taxon>
        <taxon>Chloroflexia</taxon>
        <taxon>Chloroflexales</taxon>
        <taxon>Roseiflexineae</taxon>
        <taxon>Roseiflexaceae</taxon>
        <taxon>Kouleothrix</taxon>
    </lineage>
</organism>
<dbReference type="PROSITE" id="PS01047">
    <property type="entry name" value="HMA_1"/>
    <property type="match status" value="2"/>
</dbReference>
<evidence type="ECO:0000256" key="6">
    <source>
        <dbReference type="ARBA" id="ARBA00022475"/>
    </source>
</evidence>
<evidence type="ECO:0000256" key="7">
    <source>
        <dbReference type="ARBA" id="ARBA00022692"/>
    </source>
</evidence>
<evidence type="ECO:0000259" key="23">
    <source>
        <dbReference type="PROSITE" id="PS50846"/>
    </source>
</evidence>